<evidence type="ECO:0000256" key="1">
    <source>
        <dbReference type="SAM" id="MobiDB-lite"/>
    </source>
</evidence>
<dbReference type="InterPro" id="IPR036691">
    <property type="entry name" value="Endo/exonu/phosph_ase_sf"/>
</dbReference>
<name>A0AAV3RAH0_LITER</name>
<organism evidence="2 3">
    <name type="scientific">Lithospermum erythrorhizon</name>
    <name type="common">Purple gromwell</name>
    <name type="synonym">Lithospermum officinale var. erythrorhizon</name>
    <dbReference type="NCBI Taxonomy" id="34254"/>
    <lineage>
        <taxon>Eukaryota</taxon>
        <taxon>Viridiplantae</taxon>
        <taxon>Streptophyta</taxon>
        <taxon>Embryophyta</taxon>
        <taxon>Tracheophyta</taxon>
        <taxon>Spermatophyta</taxon>
        <taxon>Magnoliopsida</taxon>
        <taxon>eudicotyledons</taxon>
        <taxon>Gunneridae</taxon>
        <taxon>Pentapetalae</taxon>
        <taxon>asterids</taxon>
        <taxon>lamiids</taxon>
        <taxon>Boraginales</taxon>
        <taxon>Boraginaceae</taxon>
        <taxon>Boraginoideae</taxon>
        <taxon>Lithospermeae</taxon>
        <taxon>Lithospermum</taxon>
    </lineage>
</organism>
<dbReference type="EMBL" id="BAABME010007961">
    <property type="protein sequence ID" value="GAA0172100.1"/>
    <property type="molecule type" value="Genomic_DNA"/>
</dbReference>
<evidence type="ECO:0000313" key="2">
    <source>
        <dbReference type="EMBL" id="GAA0172100.1"/>
    </source>
</evidence>
<feature type="region of interest" description="Disordered" evidence="1">
    <location>
        <begin position="220"/>
        <end position="239"/>
    </location>
</feature>
<sequence>MRIFKWTPDFHPPKESPLIPIWVHFHGLPLYMFEGERLLSVANSIGKPLRIDSHNVNRVKLGTASVCVERDVSKPLMNECGLFLSMTKILVLWMVFGKRWNMMRFSPIVRSVFMWARRTTIVNVILKRSRGLKLLIFKEEDNIEVKTVHLLGTKENDEVAHVPAVTRYIRRGNIIENWIKKLYTKTNVTKMPEKEVIPITNSFAGLESIDNEEKRDVGVLREEESEDFGESTHGPNLNGPEHSLHGSMVIVGKLNVSNLDGFQAISKDFQEDMGAFRNEFSVPSASSSPRSKLERENGALELLSDDVELEGQLSKELQQDIAACDESSAVVITEKAVSNIPERRDLWEALSNLQKFCTPWIVMGDYNALVSGDKRVGGNAPNPISMSDFPQCLQDCNLLEAGFVGSKFTWTNGKLSQRLDRVVCDQLCLDTFPVLNVRHVAETAFDHAPLLIELKFLHDTPKCSFRFQNTWLHHEDLKNVIIEYWSQPVYGDHFFILTSKLKGSKYRLRRRNKEVFGNIFTNVDSTEDRVLVCKSTFEGSGLDSD</sequence>
<dbReference type="AlphaFoldDB" id="A0AAV3RAH0"/>
<evidence type="ECO:0008006" key="4">
    <source>
        <dbReference type="Google" id="ProtNLM"/>
    </source>
</evidence>
<evidence type="ECO:0000313" key="3">
    <source>
        <dbReference type="Proteomes" id="UP001454036"/>
    </source>
</evidence>
<proteinExistence type="predicted"/>
<gene>
    <name evidence="2" type="ORF">LIER_25995</name>
</gene>
<keyword evidence="3" id="KW-1185">Reference proteome</keyword>
<reference evidence="2 3" key="1">
    <citation type="submission" date="2024-01" db="EMBL/GenBank/DDBJ databases">
        <title>The complete chloroplast genome sequence of Lithospermum erythrorhizon: insights into the phylogenetic relationship among Boraginaceae species and the maternal lineages of purple gromwells.</title>
        <authorList>
            <person name="Okada T."/>
            <person name="Watanabe K."/>
        </authorList>
    </citation>
    <scope>NUCLEOTIDE SEQUENCE [LARGE SCALE GENOMIC DNA]</scope>
</reference>
<dbReference type="PANTHER" id="PTHR33710">
    <property type="entry name" value="BNAC02G09200D PROTEIN"/>
    <property type="match status" value="1"/>
</dbReference>
<dbReference type="PANTHER" id="PTHR33710:SF77">
    <property type="entry name" value="DNASE I-LIKE SUPERFAMILY PROTEIN"/>
    <property type="match status" value="1"/>
</dbReference>
<dbReference type="Gene3D" id="3.60.10.10">
    <property type="entry name" value="Endonuclease/exonuclease/phosphatase"/>
    <property type="match status" value="1"/>
</dbReference>
<accession>A0AAV3RAH0</accession>
<comment type="caution">
    <text evidence="2">The sequence shown here is derived from an EMBL/GenBank/DDBJ whole genome shotgun (WGS) entry which is preliminary data.</text>
</comment>
<dbReference type="SUPFAM" id="SSF56219">
    <property type="entry name" value="DNase I-like"/>
    <property type="match status" value="1"/>
</dbReference>
<dbReference type="Proteomes" id="UP001454036">
    <property type="component" value="Unassembled WGS sequence"/>
</dbReference>
<protein>
    <recommendedName>
        <fullName evidence="4">DUF4283 domain-containing protein</fullName>
    </recommendedName>
</protein>